<dbReference type="InterPro" id="IPR039430">
    <property type="entry name" value="Thymidylate_kin-like_dom"/>
</dbReference>
<dbReference type="GO" id="GO:0016301">
    <property type="term" value="F:kinase activity"/>
    <property type="evidence" value="ECO:0007669"/>
    <property type="project" value="UniProtKB-KW"/>
</dbReference>
<keyword evidence="2" id="KW-0808">Transferase</keyword>
<evidence type="ECO:0000259" key="1">
    <source>
        <dbReference type="Pfam" id="PF02223"/>
    </source>
</evidence>
<evidence type="ECO:0000313" key="3">
    <source>
        <dbReference type="Proteomes" id="UP000295444"/>
    </source>
</evidence>
<protein>
    <submittedName>
        <fullName evidence="2">dTMP kinase</fullName>
    </submittedName>
</protein>
<name>A0A4V3D093_LABRH</name>
<dbReference type="Gene3D" id="3.40.50.300">
    <property type="entry name" value="P-loop containing nucleotide triphosphate hydrolases"/>
    <property type="match status" value="2"/>
</dbReference>
<reference evidence="2 3" key="1">
    <citation type="submission" date="2019-03" db="EMBL/GenBank/DDBJ databases">
        <title>Genomic Encyclopedia of Type Strains, Phase IV (KMG-IV): sequencing the most valuable type-strain genomes for metagenomic binning, comparative biology and taxonomic classification.</title>
        <authorList>
            <person name="Goeker M."/>
        </authorList>
    </citation>
    <scope>NUCLEOTIDE SEQUENCE [LARGE SCALE GENOMIC DNA]</scope>
    <source>
        <strain evidence="2 3">DSM 45361</strain>
    </source>
</reference>
<dbReference type="RefSeq" id="WP_133847711.1">
    <property type="nucleotide sequence ID" value="NZ_SNXZ01000001.1"/>
</dbReference>
<dbReference type="OrthoDB" id="4549048at2"/>
<accession>A0A4V3D093</accession>
<comment type="caution">
    <text evidence="2">The sequence shown here is derived from an EMBL/GenBank/DDBJ whole genome shotgun (WGS) entry which is preliminary data.</text>
</comment>
<feature type="domain" description="Thymidylate kinase-like" evidence="1">
    <location>
        <begin position="10"/>
        <end position="77"/>
    </location>
</feature>
<evidence type="ECO:0000313" key="2">
    <source>
        <dbReference type="EMBL" id="TDQ04865.1"/>
    </source>
</evidence>
<keyword evidence="2" id="KW-0418">Kinase</keyword>
<dbReference type="AlphaFoldDB" id="A0A4V3D093"/>
<dbReference type="Pfam" id="PF02223">
    <property type="entry name" value="Thymidylate_kin"/>
    <property type="match status" value="1"/>
</dbReference>
<sequence>MSGHGIFVTIDGLAGAGKSVTTGGLRSKLVRLGYRVHTTAEPTQGRLGKIARRSTEIYSGHALACLVAADRYHHVLQRMDGVPVEFIEALNSAAPPPDLAIFLLADPNVAARRIARRGSHDRFQAGLATSTAEAEFYRDAADRLADRWGKRPLLLDTTTTRTDELVAVIAMHVAALAGPPRHQSETA</sequence>
<proteinExistence type="predicted"/>
<gene>
    <name evidence="2" type="ORF">EV186_101824</name>
</gene>
<keyword evidence="3" id="KW-1185">Reference proteome</keyword>
<dbReference type="InterPro" id="IPR027417">
    <property type="entry name" value="P-loop_NTPase"/>
</dbReference>
<dbReference type="Proteomes" id="UP000295444">
    <property type="component" value="Unassembled WGS sequence"/>
</dbReference>
<dbReference type="EMBL" id="SNXZ01000001">
    <property type="protein sequence ID" value="TDQ04865.1"/>
    <property type="molecule type" value="Genomic_DNA"/>
</dbReference>
<organism evidence="2 3">
    <name type="scientific">Labedaea rhizosphaerae</name>
    <dbReference type="NCBI Taxonomy" id="598644"/>
    <lineage>
        <taxon>Bacteria</taxon>
        <taxon>Bacillati</taxon>
        <taxon>Actinomycetota</taxon>
        <taxon>Actinomycetes</taxon>
        <taxon>Pseudonocardiales</taxon>
        <taxon>Pseudonocardiaceae</taxon>
        <taxon>Labedaea</taxon>
    </lineage>
</organism>
<dbReference type="SUPFAM" id="SSF52540">
    <property type="entry name" value="P-loop containing nucleoside triphosphate hydrolases"/>
    <property type="match status" value="1"/>
</dbReference>